<organism evidence="1">
    <name type="scientific">Solanum chacoense</name>
    <name type="common">Chaco potato</name>
    <dbReference type="NCBI Taxonomy" id="4108"/>
    <lineage>
        <taxon>Eukaryota</taxon>
        <taxon>Viridiplantae</taxon>
        <taxon>Streptophyta</taxon>
        <taxon>Embryophyta</taxon>
        <taxon>Tracheophyta</taxon>
        <taxon>Spermatophyta</taxon>
        <taxon>Magnoliopsida</taxon>
        <taxon>eudicotyledons</taxon>
        <taxon>Gunneridae</taxon>
        <taxon>Pentapetalae</taxon>
        <taxon>asterids</taxon>
        <taxon>lamiids</taxon>
        <taxon>Solanales</taxon>
        <taxon>Solanaceae</taxon>
        <taxon>Solanoideae</taxon>
        <taxon>Solaneae</taxon>
        <taxon>Solanum</taxon>
    </lineage>
</organism>
<dbReference type="AlphaFoldDB" id="A0A0V0GGZ6"/>
<dbReference type="EMBL" id="GEDG01040923">
    <property type="protein sequence ID" value="JAP06560.1"/>
    <property type="molecule type" value="Transcribed_RNA"/>
</dbReference>
<accession>A0A0V0GGZ6</accession>
<sequence length="62" mass="6790">MPNFISSPIISSPITSVIINQNRNNHTTKPLSGSNTYNFSTPELMLEYPNNSTKPIDPIANG</sequence>
<proteinExistence type="predicted"/>
<name>A0A0V0GGZ6_SOLCH</name>
<protein>
    <submittedName>
        <fullName evidence="1">Putative ovule protein</fullName>
    </submittedName>
</protein>
<reference evidence="1" key="1">
    <citation type="submission" date="2015-12" db="EMBL/GenBank/DDBJ databases">
        <title>Gene expression during late stages of embryo sac development: a critical building block for successful pollen-pistil interactions.</title>
        <authorList>
            <person name="Liu Y."/>
            <person name="Joly V."/>
            <person name="Sabar M."/>
            <person name="Matton D.P."/>
        </authorList>
    </citation>
    <scope>NUCLEOTIDE SEQUENCE</scope>
</reference>
<evidence type="ECO:0000313" key="1">
    <source>
        <dbReference type="EMBL" id="JAP06560.1"/>
    </source>
</evidence>